<keyword evidence="5" id="KW-1185">Reference proteome</keyword>
<evidence type="ECO:0000256" key="3">
    <source>
        <dbReference type="ARBA" id="ARBA00060902"/>
    </source>
</evidence>
<protein>
    <submittedName>
        <fullName evidence="4">Uncharacterized protein</fullName>
    </submittedName>
</protein>
<reference evidence="4" key="1">
    <citation type="journal article" date="2016" name="Insect Biochem. Mol. Biol.">
        <title>Multifaceted biological insights from a draft genome sequence of the tobacco hornworm moth, Manduca sexta.</title>
        <authorList>
            <person name="Kanost M.R."/>
            <person name="Arrese E.L."/>
            <person name="Cao X."/>
            <person name="Chen Y.R."/>
            <person name="Chellapilla S."/>
            <person name="Goldsmith M.R."/>
            <person name="Grosse-Wilde E."/>
            <person name="Heckel D.G."/>
            <person name="Herndon N."/>
            <person name="Jiang H."/>
            <person name="Papanicolaou A."/>
            <person name="Qu J."/>
            <person name="Soulages J.L."/>
            <person name="Vogel H."/>
            <person name="Walters J."/>
            <person name="Waterhouse R.M."/>
            <person name="Ahn S.J."/>
            <person name="Almeida F.C."/>
            <person name="An C."/>
            <person name="Aqrawi P."/>
            <person name="Bretschneider A."/>
            <person name="Bryant W.B."/>
            <person name="Bucks S."/>
            <person name="Chao H."/>
            <person name="Chevignon G."/>
            <person name="Christen J.M."/>
            <person name="Clarke D.F."/>
            <person name="Dittmer N.T."/>
            <person name="Ferguson L.C.F."/>
            <person name="Garavelou S."/>
            <person name="Gordon K.H.J."/>
            <person name="Gunaratna R.T."/>
            <person name="Han Y."/>
            <person name="Hauser F."/>
            <person name="He Y."/>
            <person name="Heidel-Fischer H."/>
            <person name="Hirsh A."/>
            <person name="Hu Y."/>
            <person name="Jiang H."/>
            <person name="Kalra D."/>
            <person name="Klinner C."/>
            <person name="Konig C."/>
            <person name="Kovar C."/>
            <person name="Kroll A.R."/>
            <person name="Kuwar S.S."/>
            <person name="Lee S.L."/>
            <person name="Lehman R."/>
            <person name="Li K."/>
            <person name="Li Z."/>
            <person name="Liang H."/>
            <person name="Lovelace S."/>
            <person name="Lu Z."/>
            <person name="Mansfield J.H."/>
            <person name="McCulloch K.J."/>
            <person name="Mathew T."/>
            <person name="Morton B."/>
            <person name="Muzny D.M."/>
            <person name="Neunemann D."/>
            <person name="Ongeri F."/>
            <person name="Pauchet Y."/>
            <person name="Pu L.L."/>
            <person name="Pyrousis I."/>
            <person name="Rao X.J."/>
            <person name="Redding A."/>
            <person name="Roesel C."/>
            <person name="Sanchez-Gracia A."/>
            <person name="Schaack S."/>
            <person name="Shukla A."/>
            <person name="Tetreau G."/>
            <person name="Wang Y."/>
            <person name="Xiong G.H."/>
            <person name="Traut W."/>
            <person name="Walsh T.K."/>
            <person name="Worley K.C."/>
            <person name="Wu D."/>
            <person name="Wu W."/>
            <person name="Wu Y.Q."/>
            <person name="Zhang X."/>
            <person name="Zou Z."/>
            <person name="Zucker H."/>
            <person name="Briscoe A.D."/>
            <person name="Burmester T."/>
            <person name="Clem R.J."/>
            <person name="Feyereisen R."/>
            <person name="Grimmelikhuijzen C.J.P."/>
            <person name="Hamodrakas S.J."/>
            <person name="Hansson B.S."/>
            <person name="Huguet E."/>
            <person name="Jermiin L.S."/>
            <person name="Lan Q."/>
            <person name="Lehman H.K."/>
            <person name="Lorenzen M."/>
            <person name="Merzendorfer H."/>
            <person name="Michalopoulos I."/>
            <person name="Morton D.B."/>
            <person name="Muthukrishnan S."/>
            <person name="Oakeshott J.G."/>
            <person name="Palmer W."/>
            <person name="Park Y."/>
            <person name="Passarelli A.L."/>
            <person name="Rozas J."/>
            <person name="Schwartz L.M."/>
            <person name="Smith W."/>
            <person name="Southgate A."/>
            <person name="Vilcinskas A."/>
            <person name="Vogt R."/>
            <person name="Wang P."/>
            <person name="Werren J."/>
            <person name="Yu X.Q."/>
            <person name="Zhou J.J."/>
            <person name="Brown S.J."/>
            <person name="Scherer S.E."/>
            <person name="Richards S."/>
            <person name="Blissard G.W."/>
        </authorList>
    </citation>
    <scope>NUCLEOTIDE SEQUENCE</scope>
</reference>
<dbReference type="PANTHER" id="PTHR11008:SF32">
    <property type="entry name" value="CIRCADIAN CLOCK-CONTROLLED PROTEIN DAYWAKE-RELATED"/>
    <property type="match status" value="1"/>
</dbReference>
<evidence type="ECO:0000256" key="1">
    <source>
        <dbReference type="ARBA" id="ARBA00022729"/>
    </source>
</evidence>
<reference evidence="4" key="2">
    <citation type="submission" date="2020-12" db="EMBL/GenBank/DDBJ databases">
        <authorList>
            <person name="Kanost M."/>
        </authorList>
    </citation>
    <scope>NUCLEOTIDE SEQUENCE</scope>
</reference>
<keyword evidence="1" id="KW-0732">Signal</keyword>
<name>A0A921YYZ6_MANSE</name>
<dbReference type="PANTHER" id="PTHR11008">
    <property type="entry name" value="PROTEIN TAKEOUT-LIKE PROTEIN"/>
    <property type="match status" value="1"/>
</dbReference>
<dbReference type="AlphaFoldDB" id="A0A921YYZ6"/>
<comment type="similarity">
    <text evidence="3">Belongs to the TO family.</text>
</comment>
<keyword evidence="2" id="KW-0090">Biological rhythms</keyword>
<evidence type="ECO:0000313" key="4">
    <source>
        <dbReference type="EMBL" id="KAG6447735.1"/>
    </source>
</evidence>
<dbReference type="GO" id="GO:0007623">
    <property type="term" value="P:circadian rhythm"/>
    <property type="evidence" value="ECO:0007669"/>
    <property type="project" value="UniProtKB-ARBA"/>
</dbReference>
<gene>
    <name evidence="4" type="ORF">O3G_MSEX005138</name>
</gene>
<dbReference type="FunFam" id="3.15.10.30:FF:000001">
    <property type="entry name" value="Takeout-like protein 1"/>
    <property type="match status" value="1"/>
</dbReference>
<dbReference type="Proteomes" id="UP000791440">
    <property type="component" value="Unassembled WGS sequence"/>
</dbReference>
<dbReference type="GO" id="GO:0005615">
    <property type="term" value="C:extracellular space"/>
    <property type="evidence" value="ECO:0007669"/>
    <property type="project" value="TreeGrafter"/>
</dbReference>
<dbReference type="SMART" id="SM00700">
    <property type="entry name" value="JHBP"/>
    <property type="match status" value="1"/>
</dbReference>
<evidence type="ECO:0000313" key="5">
    <source>
        <dbReference type="Proteomes" id="UP000791440"/>
    </source>
</evidence>
<accession>A0A921YYZ6</accession>
<evidence type="ECO:0000256" key="2">
    <source>
        <dbReference type="ARBA" id="ARBA00023108"/>
    </source>
</evidence>
<dbReference type="Pfam" id="PF06585">
    <property type="entry name" value="JHBP"/>
    <property type="match status" value="1"/>
</dbReference>
<proteinExistence type="inferred from homology"/>
<dbReference type="EMBL" id="JH668348">
    <property type="protein sequence ID" value="KAG6447735.1"/>
    <property type="molecule type" value="Genomic_DNA"/>
</dbReference>
<organism evidence="4 5">
    <name type="scientific">Manduca sexta</name>
    <name type="common">Tobacco hawkmoth</name>
    <name type="synonym">Tobacco hornworm</name>
    <dbReference type="NCBI Taxonomy" id="7130"/>
    <lineage>
        <taxon>Eukaryota</taxon>
        <taxon>Metazoa</taxon>
        <taxon>Ecdysozoa</taxon>
        <taxon>Arthropoda</taxon>
        <taxon>Hexapoda</taxon>
        <taxon>Insecta</taxon>
        <taxon>Pterygota</taxon>
        <taxon>Neoptera</taxon>
        <taxon>Endopterygota</taxon>
        <taxon>Lepidoptera</taxon>
        <taxon>Glossata</taxon>
        <taxon>Ditrysia</taxon>
        <taxon>Bombycoidea</taxon>
        <taxon>Sphingidae</taxon>
        <taxon>Sphinginae</taxon>
        <taxon>Sphingini</taxon>
        <taxon>Manduca</taxon>
    </lineage>
</organism>
<dbReference type="InterPro" id="IPR010562">
    <property type="entry name" value="Haemolymph_juvenile_hormone-bd"/>
</dbReference>
<comment type="caution">
    <text evidence="4">The sequence shown here is derived from an EMBL/GenBank/DDBJ whole genome shotgun (WGS) entry which is preliminary data.</text>
</comment>
<sequence length="232" mass="26297">MGTQKTDYRTLRYFPPIQKCNLSDENCMKSAAQSFVPTIVEGIAELGTEVLDVMHVDLIKVNLAGLKLTMRDAEIKGLKKSVIEKISIDMAKKELQLVYHMDIALKSKYKAAGRLLILPISGDGDATIKLKNLQIQAIYPFVIAKNADGKDTIELKSYKYNYKVKDNAHFHLTNLFNGNKQLSDVMLNFMNQNWKTLTDEFGTPVLDQPQQRIFNAIRDYLKAQPLEEIAIV</sequence>